<keyword evidence="3" id="KW-1185">Reference proteome</keyword>
<evidence type="ECO:0000256" key="1">
    <source>
        <dbReference type="SAM" id="MobiDB-lite"/>
    </source>
</evidence>
<dbReference type="AlphaFoldDB" id="A0A8T0RNQ6"/>
<reference evidence="2" key="1">
    <citation type="submission" date="2020-05" db="EMBL/GenBank/DDBJ databases">
        <title>WGS assembly of Panicum virgatum.</title>
        <authorList>
            <person name="Lovell J.T."/>
            <person name="Jenkins J."/>
            <person name="Shu S."/>
            <person name="Juenger T.E."/>
            <person name="Schmutz J."/>
        </authorList>
    </citation>
    <scope>NUCLEOTIDE SEQUENCE</scope>
    <source>
        <strain evidence="2">AP13</strain>
    </source>
</reference>
<evidence type="ECO:0000313" key="3">
    <source>
        <dbReference type="Proteomes" id="UP000823388"/>
    </source>
</evidence>
<organism evidence="2 3">
    <name type="scientific">Panicum virgatum</name>
    <name type="common">Blackwell switchgrass</name>
    <dbReference type="NCBI Taxonomy" id="38727"/>
    <lineage>
        <taxon>Eukaryota</taxon>
        <taxon>Viridiplantae</taxon>
        <taxon>Streptophyta</taxon>
        <taxon>Embryophyta</taxon>
        <taxon>Tracheophyta</taxon>
        <taxon>Spermatophyta</taxon>
        <taxon>Magnoliopsida</taxon>
        <taxon>Liliopsida</taxon>
        <taxon>Poales</taxon>
        <taxon>Poaceae</taxon>
        <taxon>PACMAD clade</taxon>
        <taxon>Panicoideae</taxon>
        <taxon>Panicodae</taxon>
        <taxon>Paniceae</taxon>
        <taxon>Panicinae</taxon>
        <taxon>Panicum</taxon>
        <taxon>Panicum sect. Hiantes</taxon>
    </lineage>
</organism>
<gene>
    <name evidence="2" type="ORF">PVAP13_5NG058008</name>
</gene>
<comment type="caution">
    <text evidence="2">The sequence shown here is derived from an EMBL/GenBank/DDBJ whole genome shotgun (WGS) entry which is preliminary data.</text>
</comment>
<evidence type="ECO:0000313" key="2">
    <source>
        <dbReference type="EMBL" id="KAG2586516.1"/>
    </source>
</evidence>
<name>A0A8T0RNQ6_PANVG</name>
<feature type="compositionally biased region" description="Acidic residues" evidence="1">
    <location>
        <begin position="79"/>
        <end position="104"/>
    </location>
</feature>
<proteinExistence type="predicted"/>
<sequence length="146" mass="16206">MAASSSPSKSNNDVMDFVAPQLMKPIPLSTVLFVSKFDISSMGKVLTARDGRSIVEKMEAIKKNLESFKWPSATRALPDEDYEDVEDEDDGEDDNKDDDDEVLMGDENKPASDVELQAPNEGEQECKKPRLSGSFLVRLSKKRGSF</sequence>
<dbReference type="Proteomes" id="UP000823388">
    <property type="component" value="Chromosome 5N"/>
</dbReference>
<feature type="region of interest" description="Disordered" evidence="1">
    <location>
        <begin position="72"/>
        <end position="130"/>
    </location>
</feature>
<dbReference type="EMBL" id="CM029046">
    <property type="protein sequence ID" value="KAG2586516.1"/>
    <property type="molecule type" value="Genomic_DNA"/>
</dbReference>
<accession>A0A8T0RNQ6</accession>
<protein>
    <submittedName>
        <fullName evidence="2">Uncharacterized protein</fullName>
    </submittedName>
</protein>